<organism evidence="2 3">
    <name type="scientific">Cyanidioschyzon merolae (strain NIES-3377 / 10D)</name>
    <name type="common">Unicellular red alga</name>
    <dbReference type="NCBI Taxonomy" id="280699"/>
    <lineage>
        <taxon>Eukaryota</taxon>
        <taxon>Rhodophyta</taxon>
        <taxon>Bangiophyceae</taxon>
        <taxon>Cyanidiales</taxon>
        <taxon>Cyanidiaceae</taxon>
        <taxon>Cyanidioschyzon</taxon>
    </lineage>
</organism>
<proteinExistence type="predicted"/>
<evidence type="ECO:0000256" key="1">
    <source>
        <dbReference type="SAM" id="Phobius"/>
    </source>
</evidence>
<reference evidence="2 3" key="2">
    <citation type="journal article" date="2007" name="BMC Biol.">
        <title>A 100%-complete sequence reveals unusually simple genomic features in the hot-spring red alga Cyanidioschyzon merolae.</title>
        <authorList>
            <person name="Nozaki H."/>
            <person name="Takano H."/>
            <person name="Misumi O."/>
            <person name="Terasawa K."/>
            <person name="Matsuzaki M."/>
            <person name="Maruyama S."/>
            <person name="Nishida K."/>
            <person name="Yagisawa F."/>
            <person name="Yoshida Y."/>
            <person name="Fujiwara T."/>
            <person name="Takio S."/>
            <person name="Tamura K."/>
            <person name="Chung S.J."/>
            <person name="Nakamura S."/>
            <person name="Kuroiwa H."/>
            <person name="Tanaka K."/>
            <person name="Sato N."/>
            <person name="Kuroiwa T."/>
        </authorList>
    </citation>
    <scope>NUCLEOTIDE SEQUENCE [LARGE SCALE GENOMIC DNA]</scope>
    <source>
        <strain evidence="2 3">10D</strain>
    </source>
</reference>
<dbReference type="HOGENOM" id="CLU_1301272_0_0_1"/>
<keyword evidence="3" id="KW-1185">Reference proteome</keyword>
<name>M1VFZ6_CYAM1</name>
<feature type="transmembrane region" description="Helical" evidence="1">
    <location>
        <begin position="90"/>
        <end position="110"/>
    </location>
</feature>
<accession>M1VFZ6</accession>
<keyword evidence="1" id="KW-1133">Transmembrane helix</keyword>
<protein>
    <submittedName>
        <fullName evidence="2">Uncharacterized protein</fullName>
    </submittedName>
</protein>
<feature type="transmembrane region" description="Helical" evidence="1">
    <location>
        <begin position="116"/>
        <end position="138"/>
    </location>
</feature>
<keyword evidence="1" id="KW-0812">Transmembrane</keyword>
<dbReference type="AlphaFoldDB" id="M1VFZ6"/>
<sequence length="212" mass="23979">MVGGTFPAKNCTRGNRIWSFRILDTNKYEDARRVKEITCVQIGFILTCKRSEKERCLFISLVEPAFEGNARHVHGNSSSGKHVFLNKRQATVKTASVLASMGSYGCLYIATRIGMFNKLCFFIGAFLGFFFAQLSHLISDKMVFYRAKAVVEHAAATDIELLFMPAYSIQFSRVKSVFSVVERHHFAQRSMDWSFESVTPLFDMSTSVVINP</sequence>
<gene>
    <name evidence="2" type="ORF">CYME_CMF169C</name>
</gene>
<evidence type="ECO:0000313" key="3">
    <source>
        <dbReference type="Proteomes" id="UP000007014"/>
    </source>
</evidence>
<dbReference type="RefSeq" id="XP_005535809.1">
    <property type="nucleotide sequence ID" value="XM_005535752.1"/>
</dbReference>
<evidence type="ECO:0000313" key="2">
    <source>
        <dbReference type="EMBL" id="BAM79523.1"/>
    </source>
</evidence>
<dbReference type="Gramene" id="CMF169CT">
    <property type="protein sequence ID" value="CMF169CT"/>
    <property type="gene ID" value="CMF169C"/>
</dbReference>
<dbReference type="EMBL" id="AP006488">
    <property type="protein sequence ID" value="BAM79523.1"/>
    <property type="molecule type" value="Genomic_DNA"/>
</dbReference>
<reference evidence="2 3" key="1">
    <citation type="journal article" date="2004" name="Nature">
        <title>Genome sequence of the ultrasmall unicellular red alga Cyanidioschyzon merolae 10D.</title>
        <authorList>
            <person name="Matsuzaki M."/>
            <person name="Misumi O."/>
            <person name="Shin-i T."/>
            <person name="Maruyama S."/>
            <person name="Takahara M."/>
            <person name="Miyagishima S."/>
            <person name="Mori T."/>
            <person name="Nishida K."/>
            <person name="Yagisawa F."/>
            <person name="Nishida K."/>
            <person name="Yoshida Y."/>
            <person name="Nishimura Y."/>
            <person name="Nakao S."/>
            <person name="Kobayashi T."/>
            <person name="Momoyama Y."/>
            <person name="Higashiyama T."/>
            <person name="Minoda A."/>
            <person name="Sano M."/>
            <person name="Nomoto H."/>
            <person name="Oishi K."/>
            <person name="Hayashi H."/>
            <person name="Ohta F."/>
            <person name="Nishizaka S."/>
            <person name="Haga S."/>
            <person name="Miura S."/>
            <person name="Morishita T."/>
            <person name="Kabeya Y."/>
            <person name="Terasawa K."/>
            <person name="Suzuki Y."/>
            <person name="Ishii Y."/>
            <person name="Asakawa S."/>
            <person name="Takano H."/>
            <person name="Ohta N."/>
            <person name="Kuroiwa H."/>
            <person name="Tanaka K."/>
            <person name="Shimizu N."/>
            <person name="Sugano S."/>
            <person name="Sato N."/>
            <person name="Nozaki H."/>
            <person name="Ogasawara N."/>
            <person name="Kohara Y."/>
            <person name="Kuroiwa T."/>
        </authorList>
    </citation>
    <scope>NUCLEOTIDE SEQUENCE [LARGE SCALE GENOMIC DNA]</scope>
    <source>
        <strain evidence="2 3">10D</strain>
    </source>
</reference>
<dbReference type="KEGG" id="cme:CYME_CMF169C"/>
<dbReference type="GeneID" id="16992970"/>
<keyword evidence="1" id="KW-0472">Membrane</keyword>
<dbReference type="Proteomes" id="UP000007014">
    <property type="component" value="Chromosome 6"/>
</dbReference>